<dbReference type="SUPFAM" id="SSF51735">
    <property type="entry name" value="NAD(P)-binding Rossmann-fold domains"/>
    <property type="match status" value="1"/>
</dbReference>
<dbReference type="Proteomes" id="UP000176631">
    <property type="component" value="Unassembled WGS sequence"/>
</dbReference>
<protein>
    <recommendedName>
        <fullName evidence="6">NAD-dependent epimerase/dehydratase domain-containing protein</fullName>
    </recommendedName>
</protein>
<dbReference type="GO" id="GO:0048040">
    <property type="term" value="F:UDP-glucuronate decarboxylase activity"/>
    <property type="evidence" value="ECO:0007669"/>
    <property type="project" value="TreeGrafter"/>
</dbReference>
<keyword evidence="2" id="KW-0210">Decarboxylase</keyword>
<reference evidence="7 8" key="1">
    <citation type="journal article" date="2016" name="Nat. Commun.">
        <title>Thousands of microbial genomes shed light on interconnected biogeochemical processes in an aquifer system.</title>
        <authorList>
            <person name="Anantharaman K."/>
            <person name="Brown C.T."/>
            <person name="Hug L.A."/>
            <person name="Sharon I."/>
            <person name="Castelle C.J."/>
            <person name="Probst A.J."/>
            <person name="Thomas B.C."/>
            <person name="Singh A."/>
            <person name="Wilkins M.J."/>
            <person name="Karaoz U."/>
            <person name="Brodie E.L."/>
            <person name="Williams K.H."/>
            <person name="Hubbard S.S."/>
            <person name="Banfield J.F."/>
        </authorList>
    </citation>
    <scope>NUCLEOTIDE SEQUENCE [LARGE SCALE GENOMIC DNA]</scope>
</reference>
<dbReference type="PANTHER" id="PTHR43078:SF6">
    <property type="entry name" value="UDP-GLUCURONIC ACID DECARBOXYLASE 1"/>
    <property type="match status" value="1"/>
</dbReference>
<dbReference type="InterPro" id="IPR036291">
    <property type="entry name" value="NAD(P)-bd_dom_sf"/>
</dbReference>
<dbReference type="GO" id="GO:0070403">
    <property type="term" value="F:NAD+ binding"/>
    <property type="evidence" value="ECO:0007669"/>
    <property type="project" value="InterPro"/>
</dbReference>
<organism evidence="7 8">
    <name type="scientific">Candidatus Woykebacteria bacterium RBG_13_40_15</name>
    <dbReference type="NCBI Taxonomy" id="1802593"/>
    <lineage>
        <taxon>Bacteria</taxon>
        <taxon>Candidatus Woykeibacteriota</taxon>
    </lineage>
</organism>
<feature type="transmembrane region" description="Helical" evidence="5">
    <location>
        <begin position="362"/>
        <end position="388"/>
    </location>
</feature>
<dbReference type="Gene3D" id="3.40.50.720">
    <property type="entry name" value="NAD(P)-binding Rossmann-like Domain"/>
    <property type="match status" value="1"/>
</dbReference>
<dbReference type="GO" id="GO:0005737">
    <property type="term" value="C:cytoplasm"/>
    <property type="evidence" value="ECO:0007669"/>
    <property type="project" value="TreeGrafter"/>
</dbReference>
<gene>
    <name evidence="7" type="ORF">A2172_00875</name>
</gene>
<keyword evidence="5" id="KW-0812">Transmembrane</keyword>
<dbReference type="STRING" id="1802593.A2172_00875"/>
<dbReference type="InterPro" id="IPR001509">
    <property type="entry name" value="Epimerase_deHydtase"/>
</dbReference>
<dbReference type="Pfam" id="PF01370">
    <property type="entry name" value="Epimerase"/>
    <property type="match status" value="1"/>
</dbReference>
<evidence type="ECO:0000256" key="4">
    <source>
        <dbReference type="ARBA" id="ARBA00023239"/>
    </source>
</evidence>
<keyword evidence="3" id="KW-0520">NAD</keyword>
<comment type="caution">
    <text evidence="7">The sequence shown here is derived from an EMBL/GenBank/DDBJ whole genome shotgun (WGS) entry which is preliminary data.</text>
</comment>
<evidence type="ECO:0000256" key="2">
    <source>
        <dbReference type="ARBA" id="ARBA00022793"/>
    </source>
</evidence>
<evidence type="ECO:0000313" key="7">
    <source>
        <dbReference type="EMBL" id="OGY24082.1"/>
    </source>
</evidence>
<evidence type="ECO:0000313" key="8">
    <source>
        <dbReference type="Proteomes" id="UP000176631"/>
    </source>
</evidence>
<keyword evidence="5" id="KW-1133">Transmembrane helix</keyword>
<comment type="cofactor">
    <cofactor evidence="1">
        <name>NAD(+)</name>
        <dbReference type="ChEBI" id="CHEBI:57540"/>
    </cofactor>
</comment>
<name>A0A1G1W8U4_9BACT</name>
<keyword evidence="5" id="KW-0472">Membrane</keyword>
<evidence type="ECO:0000256" key="1">
    <source>
        <dbReference type="ARBA" id="ARBA00001911"/>
    </source>
</evidence>
<evidence type="ECO:0000259" key="6">
    <source>
        <dbReference type="Pfam" id="PF01370"/>
    </source>
</evidence>
<dbReference type="PANTHER" id="PTHR43078">
    <property type="entry name" value="UDP-GLUCURONIC ACID DECARBOXYLASE-RELATED"/>
    <property type="match status" value="1"/>
</dbReference>
<evidence type="ECO:0000256" key="5">
    <source>
        <dbReference type="SAM" id="Phobius"/>
    </source>
</evidence>
<evidence type="ECO:0000256" key="3">
    <source>
        <dbReference type="ARBA" id="ARBA00023027"/>
    </source>
</evidence>
<dbReference type="EMBL" id="MHCP01000015">
    <property type="protein sequence ID" value="OGY24082.1"/>
    <property type="molecule type" value="Genomic_DNA"/>
</dbReference>
<dbReference type="InterPro" id="IPR044516">
    <property type="entry name" value="UXS-like"/>
</dbReference>
<dbReference type="AlphaFoldDB" id="A0A1G1W8U4"/>
<accession>A0A1G1W8U4</accession>
<proteinExistence type="predicted"/>
<dbReference type="GO" id="GO:0042732">
    <property type="term" value="P:D-xylose metabolic process"/>
    <property type="evidence" value="ECO:0007669"/>
    <property type="project" value="InterPro"/>
</dbReference>
<sequence length="544" mass="60333">METATEGQKLEFKNFENKPTALVAGGAGFLGSYLCEALIAQGFNVLCVDNLARSSKKNIEKLLSFPNFFFWEEDINRAGFTISPNVKITHIFHLASVEEYLSSNNLSLETLLVNSIGTKNLLDVAVQKKAKFIFVSSSEVFRGAFSQKNLSIYFGKEAGTTHLTFGEAKRFSETLAAEYFNKFDLPVVIVRIKDPYGPKMNLSSDNIVSKSISQAIKGKIEIIGDGLRVANPTFVTDIIFGIVKAAIKGEKGEIFNLISRERCTERALAEHLKKLFGGVEVVYKEQKELDLPESPLILDDAQGKLNWDPKVPLDDGLVQTVNFYKVGGTENKEEKNVPSNPIVPPVELTGKKGFDKNFLRNLFLGAILVLFLWATAVPIITSAASYYLGNKNFNSALEELKQDKTDNAVAHAEKAENFYKRSQESLQNISWLLTATNLKGTLQQTSNYLFLAETLSRAVNFESKSIGNINDASSADGEKLKEDLKKAIENITEADKNIDVASTISIDARKLPAFLNKDYQTLQEKRQTLESLSETINSNLESTQ</sequence>
<keyword evidence="4" id="KW-0456">Lyase</keyword>
<feature type="domain" description="NAD-dependent epimerase/dehydratase" evidence="6">
    <location>
        <begin position="21"/>
        <end position="257"/>
    </location>
</feature>